<accession>Q0FX17</accession>
<dbReference type="InterPro" id="IPR000515">
    <property type="entry name" value="MetI-like"/>
</dbReference>
<dbReference type="PANTHER" id="PTHR30151">
    <property type="entry name" value="ALKANE SULFONATE ABC TRANSPORTER-RELATED, MEMBRANE SUBUNIT"/>
    <property type="match status" value="1"/>
</dbReference>
<dbReference type="Pfam" id="PF00528">
    <property type="entry name" value="BPD_transp_1"/>
    <property type="match status" value="1"/>
</dbReference>
<comment type="subcellular location">
    <subcellularLocation>
        <location evidence="1 7">Cell membrane</location>
        <topology evidence="1 7">Multi-pass membrane protein</topology>
    </subcellularLocation>
</comment>
<keyword evidence="3" id="KW-1003">Cell membrane</keyword>
<keyword evidence="5 7" id="KW-1133">Transmembrane helix</keyword>
<dbReference type="RefSeq" id="WP_007801762.1">
    <property type="nucleotide sequence ID" value="NZ_DS022277.1"/>
</dbReference>
<gene>
    <name evidence="9" type="ORF">R2601_02393</name>
</gene>
<evidence type="ECO:0000256" key="7">
    <source>
        <dbReference type="RuleBase" id="RU363032"/>
    </source>
</evidence>
<dbReference type="InterPro" id="IPR035906">
    <property type="entry name" value="MetI-like_sf"/>
</dbReference>
<dbReference type="Proteomes" id="UP000006230">
    <property type="component" value="Unassembled WGS sequence"/>
</dbReference>
<dbReference type="eggNOG" id="COG0600">
    <property type="taxonomic scope" value="Bacteria"/>
</dbReference>
<dbReference type="SUPFAM" id="SSF161098">
    <property type="entry name" value="MetI-like"/>
    <property type="match status" value="1"/>
</dbReference>
<evidence type="ECO:0000313" key="10">
    <source>
        <dbReference type="Proteomes" id="UP000006230"/>
    </source>
</evidence>
<dbReference type="Gene3D" id="1.10.3720.10">
    <property type="entry name" value="MetI-like"/>
    <property type="match status" value="1"/>
</dbReference>
<comment type="similarity">
    <text evidence="7">Belongs to the binding-protein-dependent transport system permease family.</text>
</comment>
<keyword evidence="6 7" id="KW-0472">Membrane</keyword>
<dbReference type="CDD" id="cd06261">
    <property type="entry name" value="TM_PBP2"/>
    <property type="match status" value="1"/>
</dbReference>
<feature type="transmembrane region" description="Helical" evidence="7">
    <location>
        <begin position="220"/>
        <end position="241"/>
    </location>
</feature>
<evidence type="ECO:0000256" key="4">
    <source>
        <dbReference type="ARBA" id="ARBA00022692"/>
    </source>
</evidence>
<dbReference type="GeneID" id="92503260"/>
<dbReference type="OrthoDB" id="9786495at2"/>
<keyword evidence="2 7" id="KW-0813">Transport</keyword>
<dbReference type="GO" id="GO:0005886">
    <property type="term" value="C:plasma membrane"/>
    <property type="evidence" value="ECO:0007669"/>
    <property type="project" value="UniProtKB-SubCell"/>
</dbReference>
<evidence type="ECO:0000256" key="1">
    <source>
        <dbReference type="ARBA" id="ARBA00004651"/>
    </source>
</evidence>
<evidence type="ECO:0000256" key="3">
    <source>
        <dbReference type="ARBA" id="ARBA00022475"/>
    </source>
</evidence>
<dbReference type="STRING" id="314265.R2601_02393"/>
<protein>
    <submittedName>
        <fullName evidence="9">Binding-protein-dependent transport systems inner membrane component</fullName>
    </submittedName>
</protein>
<proteinExistence type="inferred from homology"/>
<reference evidence="9 10" key="1">
    <citation type="journal article" date="2010" name="J. Bacteriol.">
        <title>Genome sequences of Pelagibaca bermudensis HTCC2601T and Maritimibacter alkaliphilus HTCC2654T, the type strains of two marine Roseobacter genera.</title>
        <authorList>
            <person name="Thrash J.C."/>
            <person name="Cho J.C."/>
            <person name="Ferriera S."/>
            <person name="Johnson J."/>
            <person name="Vergin K.L."/>
            <person name="Giovannoni S.J."/>
        </authorList>
    </citation>
    <scope>NUCLEOTIDE SEQUENCE [LARGE SCALE GENOMIC DNA]</scope>
    <source>
        <strain evidence="10">DSM 26914 / JCM 13377 / KCTC 12554 / HTCC2601</strain>
    </source>
</reference>
<dbReference type="EMBL" id="AATQ01000001">
    <property type="protein sequence ID" value="EAU48385.1"/>
    <property type="molecule type" value="Genomic_DNA"/>
</dbReference>
<dbReference type="HOGENOM" id="CLU_046113_2_1_5"/>
<evidence type="ECO:0000256" key="6">
    <source>
        <dbReference type="ARBA" id="ARBA00023136"/>
    </source>
</evidence>
<sequence>MNRIRHFAPGIVSVVGFFAVWEIYCRMSGINPLILPPPSQIGAIFFDVALDPRTLRHASITLTETLAGFGLATVIGMTVGWAVAASPLIERAVHPFIVASQVIPKVALVPLFVVWFGFGMTSKIVVAAVIAFFPVLVNTVLGLRSVQPGHADVFHSLKATLWQRIWLLQIPSALPAILAGMEMAIVLATIGAVVGEFLGGSSGLGYMAVATMNAFQTDRLFVIIILLTLIGFVLYAMMAGLKRALVSWSDNQKAGS</sequence>
<evidence type="ECO:0000313" key="9">
    <source>
        <dbReference type="EMBL" id="EAU48385.1"/>
    </source>
</evidence>
<comment type="caution">
    <text evidence="9">The sequence shown here is derived from an EMBL/GenBank/DDBJ whole genome shotgun (WGS) entry which is preliminary data.</text>
</comment>
<dbReference type="AlphaFoldDB" id="Q0FX17"/>
<dbReference type="PANTHER" id="PTHR30151:SF20">
    <property type="entry name" value="ABC TRANSPORTER PERMEASE PROTEIN HI_0355-RELATED"/>
    <property type="match status" value="1"/>
</dbReference>
<keyword evidence="10" id="KW-1185">Reference proteome</keyword>
<feature type="transmembrane region" description="Helical" evidence="7">
    <location>
        <begin position="124"/>
        <end position="144"/>
    </location>
</feature>
<evidence type="ECO:0000256" key="5">
    <source>
        <dbReference type="ARBA" id="ARBA00022989"/>
    </source>
</evidence>
<feature type="transmembrane region" description="Helical" evidence="7">
    <location>
        <begin position="66"/>
        <end position="84"/>
    </location>
</feature>
<feature type="transmembrane region" description="Helical" evidence="7">
    <location>
        <begin position="96"/>
        <end position="118"/>
    </location>
</feature>
<keyword evidence="4 7" id="KW-0812">Transmembrane</keyword>
<feature type="domain" description="ABC transmembrane type-1" evidence="8">
    <location>
        <begin position="58"/>
        <end position="238"/>
    </location>
</feature>
<evidence type="ECO:0000256" key="2">
    <source>
        <dbReference type="ARBA" id="ARBA00022448"/>
    </source>
</evidence>
<organism evidence="9 10">
    <name type="scientific">Salipiger bermudensis (strain DSM 26914 / JCM 13377 / KCTC 12554 / HTCC2601)</name>
    <name type="common">Pelagibaca bermudensis</name>
    <dbReference type="NCBI Taxonomy" id="314265"/>
    <lineage>
        <taxon>Bacteria</taxon>
        <taxon>Pseudomonadati</taxon>
        <taxon>Pseudomonadota</taxon>
        <taxon>Alphaproteobacteria</taxon>
        <taxon>Rhodobacterales</taxon>
        <taxon>Roseobacteraceae</taxon>
        <taxon>Salipiger</taxon>
    </lineage>
</organism>
<dbReference type="PROSITE" id="PS50928">
    <property type="entry name" value="ABC_TM1"/>
    <property type="match status" value="1"/>
</dbReference>
<name>Q0FX17_SALBH</name>
<dbReference type="GO" id="GO:0055085">
    <property type="term" value="P:transmembrane transport"/>
    <property type="evidence" value="ECO:0007669"/>
    <property type="project" value="InterPro"/>
</dbReference>
<evidence type="ECO:0000259" key="8">
    <source>
        <dbReference type="PROSITE" id="PS50928"/>
    </source>
</evidence>